<proteinExistence type="inferred from homology"/>
<dbReference type="GO" id="GO:0046854">
    <property type="term" value="P:phosphatidylinositol phosphate biosynthetic process"/>
    <property type="evidence" value="ECO:0007669"/>
    <property type="project" value="InterPro"/>
</dbReference>
<dbReference type="PANTHER" id="PTHR20854">
    <property type="entry name" value="INOSITOL MONOPHOSPHATASE"/>
    <property type="match status" value="1"/>
</dbReference>
<dbReference type="Proteomes" id="UP000563524">
    <property type="component" value="Unassembled WGS sequence"/>
</dbReference>
<evidence type="ECO:0000256" key="7">
    <source>
        <dbReference type="ARBA" id="ARBA00022801"/>
    </source>
</evidence>
<dbReference type="GO" id="GO:0046872">
    <property type="term" value="F:metal ion binding"/>
    <property type="evidence" value="ECO:0007669"/>
    <property type="project" value="UniProtKB-KW"/>
</dbReference>
<feature type="binding site" evidence="9">
    <location>
        <position position="91"/>
    </location>
    <ligand>
        <name>Mg(2+)</name>
        <dbReference type="ChEBI" id="CHEBI:18420"/>
        <label>1</label>
        <note>catalytic</note>
    </ligand>
</feature>
<keyword evidence="12" id="KW-1185">Reference proteome</keyword>
<evidence type="ECO:0000256" key="6">
    <source>
        <dbReference type="ARBA" id="ARBA00022723"/>
    </source>
</evidence>
<evidence type="ECO:0000256" key="4">
    <source>
        <dbReference type="ARBA" id="ARBA00013106"/>
    </source>
</evidence>
<evidence type="ECO:0000256" key="10">
    <source>
        <dbReference type="RuleBase" id="RU364068"/>
    </source>
</evidence>
<feature type="binding site" evidence="9">
    <location>
        <position position="88"/>
    </location>
    <ligand>
        <name>Mg(2+)</name>
        <dbReference type="ChEBI" id="CHEBI:18420"/>
        <label>1</label>
        <note>catalytic</note>
    </ligand>
</feature>
<evidence type="ECO:0000256" key="5">
    <source>
        <dbReference type="ARBA" id="ARBA00019784"/>
    </source>
</evidence>
<dbReference type="PROSITE" id="PS00629">
    <property type="entry name" value="IMP_1"/>
    <property type="match status" value="1"/>
</dbReference>
<dbReference type="GO" id="GO:0006020">
    <property type="term" value="P:inositol metabolic process"/>
    <property type="evidence" value="ECO:0007669"/>
    <property type="project" value="TreeGrafter"/>
</dbReference>
<comment type="caution">
    <text evidence="11">The sequence shown here is derived from an EMBL/GenBank/DDBJ whole genome shotgun (WGS) entry which is preliminary data.</text>
</comment>
<dbReference type="EC" id="3.1.3.25" evidence="4 10"/>
<dbReference type="PROSITE" id="PS00630">
    <property type="entry name" value="IMP_2"/>
    <property type="match status" value="1"/>
</dbReference>
<dbReference type="InterPro" id="IPR020550">
    <property type="entry name" value="Inositol_monophosphatase_CS"/>
</dbReference>
<comment type="cofactor">
    <cofactor evidence="2 9 10">
        <name>Mg(2+)</name>
        <dbReference type="ChEBI" id="CHEBI:18420"/>
    </cofactor>
</comment>
<organism evidence="11 12">
    <name type="scientific">Parvularcula dongshanensis</name>
    <dbReference type="NCBI Taxonomy" id="1173995"/>
    <lineage>
        <taxon>Bacteria</taxon>
        <taxon>Pseudomonadati</taxon>
        <taxon>Pseudomonadota</taxon>
        <taxon>Alphaproteobacteria</taxon>
        <taxon>Parvularculales</taxon>
        <taxon>Parvularculaceae</taxon>
        <taxon>Parvularcula</taxon>
    </lineage>
</organism>
<dbReference type="PRINTS" id="PR01959">
    <property type="entry name" value="SBIMPHPHTASE"/>
</dbReference>
<keyword evidence="6 9" id="KW-0479">Metal-binding</keyword>
<dbReference type="CDD" id="cd01639">
    <property type="entry name" value="IMPase"/>
    <property type="match status" value="1"/>
</dbReference>
<dbReference type="GO" id="GO:0007165">
    <property type="term" value="P:signal transduction"/>
    <property type="evidence" value="ECO:0007669"/>
    <property type="project" value="TreeGrafter"/>
</dbReference>
<evidence type="ECO:0000256" key="3">
    <source>
        <dbReference type="ARBA" id="ARBA00009759"/>
    </source>
</evidence>
<dbReference type="EMBL" id="JACHOB010000006">
    <property type="protein sequence ID" value="MBB4659961.1"/>
    <property type="molecule type" value="Genomic_DNA"/>
</dbReference>
<dbReference type="Pfam" id="PF00459">
    <property type="entry name" value="Inositol_P"/>
    <property type="match status" value="1"/>
</dbReference>
<evidence type="ECO:0000313" key="12">
    <source>
        <dbReference type="Proteomes" id="UP000563524"/>
    </source>
</evidence>
<evidence type="ECO:0000256" key="9">
    <source>
        <dbReference type="PIRSR" id="PIRSR600760-2"/>
    </source>
</evidence>
<dbReference type="Gene3D" id="3.30.540.10">
    <property type="entry name" value="Fructose-1,6-Bisphosphatase, subunit A, domain 1"/>
    <property type="match status" value="1"/>
</dbReference>
<name>A0A840I6S5_9PROT</name>
<dbReference type="InterPro" id="IPR000760">
    <property type="entry name" value="Inositol_monophosphatase-like"/>
</dbReference>
<evidence type="ECO:0000256" key="8">
    <source>
        <dbReference type="ARBA" id="ARBA00022842"/>
    </source>
</evidence>
<dbReference type="Gene3D" id="3.40.190.80">
    <property type="match status" value="1"/>
</dbReference>
<dbReference type="InterPro" id="IPR033942">
    <property type="entry name" value="IMPase"/>
</dbReference>
<dbReference type="AlphaFoldDB" id="A0A840I6S5"/>
<gene>
    <name evidence="11" type="ORF">GGQ59_002505</name>
</gene>
<feature type="binding site" evidence="9">
    <location>
        <position position="216"/>
    </location>
    <ligand>
        <name>Mg(2+)</name>
        <dbReference type="ChEBI" id="CHEBI:18420"/>
        <label>1</label>
        <note>catalytic</note>
    </ligand>
</feature>
<feature type="binding site" evidence="9">
    <location>
        <position position="90"/>
    </location>
    <ligand>
        <name>Mg(2+)</name>
        <dbReference type="ChEBI" id="CHEBI:18420"/>
        <label>2</label>
    </ligand>
</feature>
<sequence>MAEDFDAVLHTMTTAARAAGAVLGDAFGRLDTLTVERKKPSDFVSEADLGAERAVFDRLRADYPRFGAHLEEGGIVEGDDPDHQWIVDPLDGTTNFLRGIPHFSVSIALARRGRPVAGVVLNPASDEIFVAAEGRGTTLNGRPVRVAEPRPLAQCLFGTGLPFRDKTGHEAFAQELVRPMKALAGIRRFGSAALDLAWVACGRFDAFWEHDLSPWDVAAGILLIREAGGLVTLASGEEADLPHRSILASGAALHDEARQLVTCR</sequence>
<keyword evidence="7 10" id="KW-0378">Hydrolase</keyword>
<dbReference type="PANTHER" id="PTHR20854:SF4">
    <property type="entry name" value="INOSITOL-1-MONOPHOSPHATASE-RELATED"/>
    <property type="match status" value="1"/>
</dbReference>
<dbReference type="PRINTS" id="PR00377">
    <property type="entry name" value="IMPHPHTASES"/>
</dbReference>
<accession>A0A840I6S5</accession>
<dbReference type="InterPro" id="IPR020583">
    <property type="entry name" value="Inositol_monoP_metal-BS"/>
</dbReference>
<comment type="similarity">
    <text evidence="3 10">Belongs to the inositol monophosphatase superfamily.</text>
</comment>
<evidence type="ECO:0000256" key="2">
    <source>
        <dbReference type="ARBA" id="ARBA00001946"/>
    </source>
</evidence>
<dbReference type="RefSeq" id="WP_221401035.1">
    <property type="nucleotide sequence ID" value="NZ_JACHOB010000006.1"/>
</dbReference>
<evidence type="ECO:0000256" key="1">
    <source>
        <dbReference type="ARBA" id="ARBA00001033"/>
    </source>
</evidence>
<keyword evidence="8 9" id="KW-0460">Magnesium</keyword>
<dbReference type="GO" id="GO:0008934">
    <property type="term" value="F:inositol monophosphate 1-phosphatase activity"/>
    <property type="evidence" value="ECO:0007669"/>
    <property type="project" value="InterPro"/>
</dbReference>
<feature type="binding site" evidence="9">
    <location>
        <position position="71"/>
    </location>
    <ligand>
        <name>Mg(2+)</name>
        <dbReference type="ChEBI" id="CHEBI:18420"/>
        <label>1</label>
        <note>catalytic</note>
    </ligand>
</feature>
<reference evidence="11 12" key="1">
    <citation type="submission" date="2020-08" db="EMBL/GenBank/DDBJ databases">
        <title>Genomic Encyclopedia of Type Strains, Phase IV (KMG-IV): sequencing the most valuable type-strain genomes for metagenomic binning, comparative biology and taxonomic classification.</title>
        <authorList>
            <person name="Goeker M."/>
        </authorList>
    </citation>
    <scope>NUCLEOTIDE SEQUENCE [LARGE SCALE GENOMIC DNA]</scope>
    <source>
        <strain evidence="11 12">DSM 102850</strain>
    </source>
</reference>
<comment type="catalytic activity">
    <reaction evidence="1 10">
        <text>a myo-inositol phosphate + H2O = myo-inositol + phosphate</text>
        <dbReference type="Rhea" id="RHEA:24056"/>
        <dbReference type="ChEBI" id="CHEBI:15377"/>
        <dbReference type="ChEBI" id="CHEBI:17268"/>
        <dbReference type="ChEBI" id="CHEBI:43474"/>
        <dbReference type="ChEBI" id="CHEBI:84139"/>
        <dbReference type="EC" id="3.1.3.25"/>
    </reaction>
</comment>
<dbReference type="FunFam" id="3.30.540.10:FF:000003">
    <property type="entry name" value="Inositol-1-monophosphatase"/>
    <property type="match status" value="1"/>
</dbReference>
<evidence type="ECO:0000313" key="11">
    <source>
        <dbReference type="EMBL" id="MBB4659961.1"/>
    </source>
</evidence>
<dbReference type="InterPro" id="IPR022337">
    <property type="entry name" value="Inositol_monophosphatase_SuhB"/>
</dbReference>
<protein>
    <recommendedName>
        <fullName evidence="5 10">Inositol-1-monophosphatase</fullName>
        <ecNumber evidence="4 10">3.1.3.25</ecNumber>
    </recommendedName>
</protein>
<dbReference type="SUPFAM" id="SSF56655">
    <property type="entry name" value="Carbohydrate phosphatase"/>
    <property type="match status" value="1"/>
</dbReference>